<dbReference type="InterPro" id="IPR013210">
    <property type="entry name" value="LRR_N_plant-typ"/>
</dbReference>
<evidence type="ECO:0000313" key="7">
    <source>
        <dbReference type="Proteomes" id="UP000015453"/>
    </source>
</evidence>
<accession>S8E2I8</accession>
<dbReference type="Pfam" id="PF08263">
    <property type="entry name" value="LRRNT_2"/>
    <property type="match status" value="1"/>
</dbReference>
<keyword evidence="3" id="KW-0677">Repeat</keyword>
<dbReference type="OrthoDB" id="911736at2759"/>
<protein>
    <recommendedName>
        <fullName evidence="5">Leucine-rich repeat-containing N-terminal plant-type domain-containing protein</fullName>
    </recommendedName>
</protein>
<feature type="non-terminal residue" evidence="6">
    <location>
        <position position="1"/>
    </location>
</feature>
<dbReference type="PANTHER" id="PTHR47988">
    <property type="entry name" value="SOMATIC EMBRYOGENESIS RECEPTOR KINASE 1"/>
    <property type="match status" value="1"/>
</dbReference>
<keyword evidence="1" id="KW-0433">Leucine-rich repeat</keyword>
<evidence type="ECO:0000256" key="1">
    <source>
        <dbReference type="ARBA" id="ARBA00022614"/>
    </source>
</evidence>
<dbReference type="AlphaFoldDB" id="S8E2I8"/>
<name>S8E2I8_9LAMI</name>
<evidence type="ECO:0000256" key="3">
    <source>
        <dbReference type="ARBA" id="ARBA00022737"/>
    </source>
</evidence>
<dbReference type="InterPro" id="IPR032675">
    <property type="entry name" value="LRR_dom_sf"/>
</dbReference>
<keyword evidence="4" id="KW-0472">Membrane</keyword>
<evidence type="ECO:0000256" key="4">
    <source>
        <dbReference type="SAM" id="Phobius"/>
    </source>
</evidence>
<gene>
    <name evidence="6" type="ORF">M569_04915</name>
</gene>
<sequence>IIDDFEEMAIIGGTHRNSVKLLAIVVLGFCCSLVFGGHGPRTDPSEVNALGSIRGSLIDPYRNLANWDKGDPCTSNWTGLICYNTTLQDGYFHVRQILLLNRNLSGILSPALGNLSYLEIMDFMWNDINGTIPKEIGNITTLQL</sequence>
<evidence type="ECO:0000313" key="6">
    <source>
        <dbReference type="EMBL" id="EPS69848.1"/>
    </source>
</evidence>
<keyword evidence="4" id="KW-0812">Transmembrane</keyword>
<dbReference type="SUPFAM" id="SSF52058">
    <property type="entry name" value="L domain-like"/>
    <property type="match status" value="1"/>
</dbReference>
<dbReference type="EMBL" id="AUSU01001935">
    <property type="protein sequence ID" value="EPS69848.1"/>
    <property type="molecule type" value="Genomic_DNA"/>
</dbReference>
<dbReference type="Gene3D" id="3.80.10.10">
    <property type="entry name" value="Ribonuclease Inhibitor"/>
    <property type="match status" value="1"/>
</dbReference>
<reference evidence="6 7" key="1">
    <citation type="journal article" date="2013" name="BMC Genomics">
        <title>The miniature genome of a carnivorous plant Genlisea aurea contains a low number of genes and short non-coding sequences.</title>
        <authorList>
            <person name="Leushkin E.V."/>
            <person name="Sutormin R.A."/>
            <person name="Nabieva E.R."/>
            <person name="Penin A.A."/>
            <person name="Kondrashov A.S."/>
            <person name="Logacheva M.D."/>
        </authorList>
    </citation>
    <scope>NUCLEOTIDE SEQUENCE [LARGE SCALE GENOMIC DNA]</scope>
</reference>
<dbReference type="Proteomes" id="UP000015453">
    <property type="component" value="Unassembled WGS sequence"/>
</dbReference>
<organism evidence="6 7">
    <name type="scientific">Genlisea aurea</name>
    <dbReference type="NCBI Taxonomy" id="192259"/>
    <lineage>
        <taxon>Eukaryota</taxon>
        <taxon>Viridiplantae</taxon>
        <taxon>Streptophyta</taxon>
        <taxon>Embryophyta</taxon>
        <taxon>Tracheophyta</taxon>
        <taxon>Spermatophyta</taxon>
        <taxon>Magnoliopsida</taxon>
        <taxon>eudicotyledons</taxon>
        <taxon>Gunneridae</taxon>
        <taxon>Pentapetalae</taxon>
        <taxon>asterids</taxon>
        <taxon>lamiids</taxon>
        <taxon>Lamiales</taxon>
        <taxon>Lentibulariaceae</taxon>
        <taxon>Genlisea</taxon>
    </lineage>
</organism>
<keyword evidence="7" id="KW-1185">Reference proteome</keyword>
<feature type="transmembrane region" description="Helical" evidence="4">
    <location>
        <begin position="21"/>
        <end position="39"/>
    </location>
</feature>
<feature type="non-terminal residue" evidence="6">
    <location>
        <position position="144"/>
    </location>
</feature>
<comment type="caution">
    <text evidence="6">The sequence shown here is derived from an EMBL/GenBank/DDBJ whole genome shotgun (WGS) entry which is preliminary data.</text>
</comment>
<feature type="domain" description="Leucine-rich repeat-containing N-terminal plant-type" evidence="5">
    <location>
        <begin position="44"/>
        <end position="82"/>
    </location>
</feature>
<evidence type="ECO:0000256" key="2">
    <source>
        <dbReference type="ARBA" id="ARBA00022729"/>
    </source>
</evidence>
<evidence type="ECO:0000259" key="5">
    <source>
        <dbReference type="Pfam" id="PF08263"/>
    </source>
</evidence>
<proteinExistence type="predicted"/>
<keyword evidence="4" id="KW-1133">Transmembrane helix</keyword>
<keyword evidence="2" id="KW-0732">Signal</keyword>